<gene>
    <name evidence="9" type="ORF">EV189_0705</name>
</gene>
<dbReference type="SUPFAM" id="SSF51445">
    <property type="entry name" value="(Trans)glycosidases"/>
    <property type="match status" value="1"/>
</dbReference>
<evidence type="ECO:0000256" key="6">
    <source>
        <dbReference type="ARBA" id="ARBA00023326"/>
    </source>
</evidence>
<keyword evidence="2 7" id="KW-0378">Hydrolase</keyword>
<keyword evidence="5 7" id="KW-0326">Glycosidase</keyword>
<dbReference type="PANTHER" id="PTHR31297">
    <property type="entry name" value="GLUCAN ENDO-1,6-BETA-GLUCOSIDASE B"/>
    <property type="match status" value="1"/>
</dbReference>
<comment type="caution">
    <text evidence="9">The sequence shown here is derived from an EMBL/GenBank/DDBJ whole genome shotgun (WGS) entry which is preliminary data.</text>
</comment>
<sequence>MPRYGFNVQWLFTQSRPPQGPDERVLDAVAAWGFDFLRLPTDYRHWAVGGDPFRADEAVLQLVDQALEACRQRGIHLSLNLHRAPGYVITGWETEPYDLWSDQEPQDAFVATWERFAERYRGVPGEALSFDLVNEPPALGLRGFSRDAHERVIRRTHAAVRAVDPQRPVVIDGLDGGNLAMPELADLAGTTQSVRGYQPMAVSHYRAEWWPPSAELPAPAYPVEYDGRHWDRAGLRASYAPWRQLEQRGVPVHVGEFGCYEHTPDDVARAWFADLFAVFAEFGWGYALWEFEGPFGVVGHHRPGAAFEQRDGFLVDVGLLELLQSSRVRDAVTG</sequence>
<evidence type="ECO:0000256" key="7">
    <source>
        <dbReference type="RuleBase" id="RU361153"/>
    </source>
</evidence>
<dbReference type="GO" id="GO:0005576">
    <property type="term" value="C:extracellular region"/>
    <property type="evidence" value="ECO:0007669"/>
    <property type="project" value="TreeGrafter"/>
</dbReference>
<dbReference type="GO" id="GO:0009986">
    <property type="term" value="C:cell surface"/>
    <property type="evidence" value="ECO:0007669"/>
    <property type="project" value="TreeGrafter"/>
</dbReference>
<evidence type="ECO:0000256" key="1">
    <source>
        <dbReference type="ARBA" id="ARBA00005641"/>
    </source>
</evidence>
<keyword evidence="4" id="KW-0119">Carbohydrate metabolism</keyword>
<dbReference type="Pfam" id="PF00150">
    <property type="entry name" value="Cellulase"/>
    <property type="match status" value="1"/>
</dbReference>
<proteinExistence type="inferred from homology"/>
<dbReference type="RefSeq" id="WP_130491533.1">
    <property type="nucleotide sequence ID" value="NZ_SGXD01000001.1"/>
</dbReference>
<evidence type="ECO:0000313" key="10">
    <source>
        <dbReference type="Proteomes" id="UP000293638"/>
    </source>
</evidence>
<evidence type="ECO:0000259" key="8">
    <source>
        <dbReference type="Pfam" id="PF00150"/>
    </source>
</evidence>
<dbReference type="OrthoDB" id="4771662at2"/>
<protein>
    <submittedName>
        <fullName evidence="9">Aryl-phospho-beta-D-glucosidase BglC (GH1 family)</fullName>
    </submittedName>
</protein>
<dbReference type="GO" id="GO:0030245">
    <property type="term" value="P:cellulose catabolic process"/>
    <property type="evidence" value="ECO:0007669"/>
    <property type="project" value="UniProtKB-KW"/>
</dbReference>
<dbReference type="EMBL" id="SGXD01000001">
    <property type="protein sequence ID" value="RZS91463.1"/>
    <property type="molecule type" value="Genomic_DNA"/>
</dbReference>
<feature type="domain" description="Glycoside hydrolase family 5" evidence="8">
    <location>
        <begin position="17"/>
        <end position="290"/>
    </location>
</feature>
<evidence type="ECO:0000256" key="5">
    <source>
        <dbReference type="ARBA" id="ARBA00023295"/>
    </source>
</evidence>
<keyword evidence="10" id="KW-1185">Reference proteome</keyword>
<organism evidence="9 10">
    <name type="scientific">Motilibacter rhizosphaerae</name>
    <dbReference type="NCBI Taxonomy" id="598652"/>
    <lineage>
        <taxon>Bacteria</taxon>
        <taxon>Bacillati</taxon>
        <taxon>Actinomycetota</taxon>
        <taxon>Actinomycetes</taxon>
        <taxon>Motilibacterales</taxon>
        <taxon>Motilibacteraceae</taxon>
        <taxon>Motilibacter</taxon>
    </lineage>
</organism>
<comment type="similarity">
    <text evidence="1 7">Belongs to the glycosyl hydrolase 5 (cellulase A) family.</text>
</comment>
<dbReference type="GO" id="GO:0008422">
    <property type="term" value="F:beta-glucosidase activity"/>
    <property type="evidence" value="ECO:0007669"/>
    <property type="project" value="TreeGrafter"/>
</dbReference>
<keyword evidence="6" id="KW-0624">Polysaccharide degradation</keyword>
<keyword evidence="3" id="KW-0136">Cellulose degradation</keyword>
<evidence type="ECO:0000313" key="9">
    <source>
        <dbReference type="EMBL" id="RZS91463.1"/>
    </source>
</evidence>
<dbReference type="InterPro" id="IPR050386">
    <property type="entry name" value="Glycosyl_hydrolase_5"/>
</dbReference>
<dbReference type="PANTHER" id="PTHR31297:SF41">
    <property type="entry name" value="ENDOGLUCANASE, PUTATIVE (AFU_ORTHOLOGUE AFUA_5G01830)-RELATED"/>
    <property type="match status" value="1"/>
</dbReference>
<evidence type="ECO:0000256" key="2">
    <source>
        <dbReference type="ARBA" id="ARBA00022801"/>
    </source>
</evidence>
<reference evidence="9 10" key="1">
    <citation type="submission" date="2019-02" db="EMBL/GenBank/DDBJ databases">
        <title>Genomic Encyclopedia of Type Strains, Phase IV (KMG-IV): sequencing the most valuable type-strain genomes for metagenomic binning, comparative biology and taxonomic classification.</title>
        <authorList>
            <person name="Goeker M."/>
        </authorList>
    </citation>
    <scope>NUCLEOTIDE SEQUENCE [LARGE SCALE GENOMIC DNA]</scope>
    <source>
        <strain evidence="9 10">DSM 45622</strain>
    </source>
</reference>
<dbReference type="AlphaFoldDB" id="A0A4Q7NW02"/>
<evidence type="ECO:0000256" key="3">
    <source>
        <dbReference type="ARBA" id="ARBA00023001"/>
    </source>
</evidence>
<accession>A0A4Q7NW02</accession>
<dbReference type="InterPro" id="IPR001547">
    <property type="entry name" value="Glyco_hydro_5"/>
</dbReference>
<name>A0A4Q7NW02_9ACTN</name>
<dbReference type="Gene3D" id="3.20.20.80">
    <property type="entry name" value="Glycosidases"/>
    <property type="match status" value="1"/>
</dbReference>
<dbReference type="Proteomes" id="UP000293638">
    <property type="component" value="Unassembled WGS sequence"/>
</dbReference>
<dbReference type="InterPro" id="IPR017853">
    <property type="entry name" value="GH"/>
</dbReference>
<evidence type="ECO:0000256" key="4">
    <source>
        <dbReference type="ARBA" id="ARBA00023277"/>
    </source>
</evidence>